<evidence type="ECO:0000256" key="1">
    <source>
        <dbReference type="SAM" id="MobiDB-lite"/>
    </source>
</evidence>
<sequence>MPPIRASSTMLSGARFNPTGFQAQSPTSGDSLPPSDPMESSSMSTPSSSSPDKPIHSLNCFILFRTEFCKESNLRGESHPGAQLSKNAAVAWGELAPEEKKPWKDLANLKKRQRKLEQKCAGTARSLHKACKVRSAGMGSARDAGSSRNAEGLSVSYSATTSSESTSFRGVKDETTTSAWGTGVDMVTNVDVASDFAAESLSWSDLELHPLSVDIPPTSALSFLAPPPTSESVLPMSDETFLSYLSTLIYPTEESNHPFGLKPEIHPLEPRFDAVATTTNSLIGDLDESPGMSSKTQYDLGLGFELSDDLFAWLSPQ</sequence>
<organism evidence="3 4">
    <name type="scientific">Marasmius tenuissimus</name>
    <dbReference type="NCBI Taxonomy" id="585030"/>
    <lineage>
        <taxon>Eukaryota</taxon>
        <taxon>Fungi</taxon>
        <taxon>Dikarya</taxon>
        <taxon>Basidiomycota</taxon>
        <taxon>Agaricomycotina</taxon>
        <taxon>Agaricomycetes</taxon>
        <taxon>Agaricomycetidae</taxon>
        <taxon>Agaricales</taxon>
        <taxon>Marasmiineae</taxon>
        <taxon>Marasmiaceae</taxon>
        <taxon>Marasmius</taxon>
    </lineage>
</organism>
<accession>A0ABR2Z7M4</accession>
<reference evidence="3 4" key="1">
    <citation type="submission" date="2024-05" db="EMBL/GenBank/DDBJ databases">
        <title>A draft genome resource for the thread blight pathogen Marasmius tenuissimus strain MS-2.</title>
        <authorList>
            <person name="Yulfo-Soto G.E."/>
            <person name="Baruah I.K."/>
            <person name="Amoako-Attah I."/>
            <person name="Bukari Y."/>
            <person name="Meinhardt L.W."/>
            <person name="Bailey B.A."/>
            <person name="Cohen S.P."/>
        </authorList>
    </citation>
    <scope>NUCLEOTIDE SEQUENCE [LARGE SCALE GENOMIC DNA]</scope>
    <source>
        <strain evidence="3 4">MS-2</strain>
    </source>
</reference>
<dbReference type="Pfam" id="PF00505">
    <property type="entry name" value="HMG_box"/>
    <property type="match status" value="1"/>
</dbReference>
<feature type="region of interest" description="Disordered" evidence="1">
    <location>
        <begin position="1"/>
        <end position="52"/>
    </location>
</feature>
<dbReference type="InterPro" id="IPR009071">
    <property type="entry name" value="HMG_box_dom"/>
</dbReference>
<feature type="compositionally biased region" description="Polar residues" evidence="1">
    <location>
        <begin position="1"/>
        <end position="11"/>
    </location>
</feature>
<dbReference type="Gene3D" id="1.10.30.10">
    <property type="entry name" value="High mobility group box domain"/>
    <property type="match status" value="1"/>
</dbReference>
<evidence type="ECO:0000259" key="2">
    <source>
        <dbReference type="Pfam" id="PF00505"/>
    </source>
</evidence>
<name>A0ABR2Z7M4_9AGAR</name>
<evidence type="ECO:0000313" key="4">
    <source>
        <dbReference type="Proteomes" id="UP001437256"/>
    </source>
</evidence>
<feature type="domain" description="HMG box" evidence="2">
    <location>
        <begin position="57"/>
        <end position="112"/>
    </location>
</feature>
<keyword evidence="4" id="KW-1185">Reference proteome</keyword>
<dbReference type="EMBL" id="JBBXMP010000606">
    <property type="protein sequence ID" value="KAL0057268.1"/>
    <property type="molecule type" value="Genomic_DNA"/>
</dbReference>
<comment type="caution">
    <text evidence="3">The sequence shown here is derived from an EMBL/GenBank/DDBJ whole genome shotgun (WGS) entry which is preliminary data.</text>
</comment>
<protein>
    <recommendedName>
        <fullName evidence="2">HMG box domain-containing protein</fullName>
    </recommendedName>
</protein>
<gene>
    <name evidence="3" type="ORF">AAF712_016095</name>
</gene>
<dbReference type="SUPFAM" id="SSF47095">
    <property type="entry name" value="HMG-box"/>
    <property type="match status" value="1"/>
</dbReference>
<proteinExistence type="predicted"/>
<feature type="compositionally biased region" description="Low complexity" evidence="1">
    <location>
        <begin position="30"/>
        <end position="52"/>
    </location>
</feature>
<dbReference type="InterPro" id="IPR036910">
    <property type="entry name" value="HMG_box_dom_sf"/>
</dbReference>
<evidence type="ECO:0000313" key="3">
    <source>
        <dbReference type="EMBL" id="KAL0057268.1"/>
    </source>
</evidence>
<feature type="compositionally biased region" description="Polar residues" evidence="1">
    <location>
        <begin position="19"/>
        <end position="29"/>
    </location>
</feature>
<dbReference type="Proteomes" id="UP001437256">
    <property type="component" value="Unassembled WGS sequence"/>
</dbReference>